<evidence type="ECO:0000313" key="1">
    <source>
        <dbReference type="EMBL" id="KAH7688801.1"/>
    </source>
</evidence>
<proteinExistence type="predicted"/>
<evidence type="ECO:0000313" key="2">
    <source>
        <dbReference type="Proteomes" id="UP000827976"/>
    </source>
</evidence>
<comment type="caution">
    <text evidence="1">The sequence shown here is derived from an EMBL/GenBank/DDBJ whole genome shotgun (WGS) entry which is preliminary data.</text>
</comment>
<keyword evidence="2" id="KW-1185">Reference proteome</keyword>
<sequence length="435" mass="50880">MKQPQFPLKKLITWALYALIPLALFHLYFYPLPFQQNQQQQQQQQQQEQQHHKVFLSTKGISRNCNYTDGRWVQDHRPTIYNGTSCGTIKDGQNCMAHGRPDTGYLHWRWQPRQCKLPRFNPLTFLNLIRNKHIAFVGDSLARNQLESLLCLLSSASPAELVYRNGEDNKFRRWSFSEYQVNVSVFWSPFLVKGVEKGSDYGLKNHNKLYVDVADEKWASELHGFDVIVFSVGHWFLHPAIYYEGGEENENVLGCHHCREENAFNHTEIGFFDVFRKAVRTSLHEVVVRKGLNDQLVVLTTFSPAHFEGEWDKAGACPKKEPYKEGEKGMEYMDMEMRKIEVEEVERAKKEIEEKMMMMMKKKKVKIEALDVTRMAWLRGDGHPGPYMHAFPFANGVPERVQNDCVHWCLPGPIDAWNEILLQMVKRWRDQTGKR</sequence>
<protein>
    <submittedName>
        <fullName evidence="1">PC-Esterase protein</fullName>
    </submittedName>
</protein>
<dbReference type="EMBL" id="CM037013">
    <property type="protein sequence ID" value="KAH7688801.1"/>
    <property type="molecule type" value="Genomic_DNA"/>
</dbReference>
<gene>
    <name evidence="1" type="ORF">IHE45_03G054700</name>
</gene>
<organism evidence="1 2">
    <name type="scientific">Dioscorea alata</name>
    <name type="common">Purple yam</name>
    <dbReference type="NCBI Taxonomy" id="55571"/>
    <lineage>
        <taxon>Eukaryota</taxon>
        <taxon>Viridiplantae</taxon>
        <taxon>Streptophyta</taxon>
        <taxon>Embryophyta</taxon>
        <taxon>Tracheophyta</taxon>
        <taxon>Spermatophyta</taxon>
        <taxon>Magnoliopsida</taxon>
        <taxon>Liliopsida</taxon>
        <taxon>Dioscoreales</taxon>
        <taxon>Dioscoreaceae</taxon>
        <taxon>Dioscorea</taxon>
    </lineage>
</organism>
<reference evidence="2" key="1">
    <citation type="journal article" date="2022" name="Nat. Commun.">
        <title>Chromosome evolution and the genetic basis of agronomically important traits in greater yam.</title>
        <authorList>
            <person name="Bredeson J.V."/>
            <person name="Lyons J.B."/>
            <person name="Oniyinde I.O."/>
            <person name="Okereke N.R."/>
            <person name="Kolade O."/>
            <person name="Nnabue I."/>
            <person name="Nwadili C.O."/>
            <person name="Hribova E."/>
            <person name="Parker M."/>
            <person name="Nwogha J."/>
            <person name="Shu S."/>
            <person name="Carlson J."/>
            <person name="Kariba R."/>
            <person name="Muthemba S."/>
            <person name="Knop K."/>
            <person name="Barton G.J."/>
            <person name="Sherwood A.V."/>
            <person name="Lopez-Montes A."/>
            <person name="Asiedu R."/>
            <person name="Jamnadass R."/>
            <person name="Muchugi A."/>
            <person name="Goodstein D."/>
            <person name="Egesi C.N."/>
            <person name="Featherston J."/>
            <person name="Asfaw A."/>
            <person name="Simpson G.G."/>
            <person name="Dolezel J."/>
            <person name="Hendre P.S."/>
            <person name="Van Deynze A."/>
            <person name="Kumar P.L."/>
            <person name="Obidiegwu J.E."/>
            <person name="Bhattacharjee R."/>
            <person name="Rokhsar D.S."/>
        </authorList>
    </citation>
    <scope>NUCLEOTIDE SEQUENCE [LARGE SCALE GENOMIC DNA]</scope>
    <source>
        <strain evidence="2">cv. TDa95/00328</strain>
    </source>
</reference>
<accession>A0ACB7WLC2</accession>
<dbReference type="Proteomes" id="UP000827976">
    <property type="component" value="Chromosome 3"/>
</dbReference>
<name>A0ACB7WLC2_DIOAL</name>